<feature type="region of interest" description="Disordered" evidence="1">
    <location>
        <begin position="1"/>
        <end position="25"/>
    </location>
</feature>
<gene>
    <name evidence="3" type="primary">LOC108743839</name>
</gene>
<dbReference type="KEGG" id="apln:108743839"/>
<evidence type="ECO:0000256" key="1">
    <source>
        <dbReference type="SAM" id="MobiDB-lite"/>
    </source>
</evidence>
<evidence type="ECO:0000313" key="2">
    <source>
        <dbReference type="Proteomes" id="UP000192223"/>
    </source>
</evidence>
<reference evidence="3" key="1">
    <citation type="submission" date="2025-08" db="UniProtKB">
        <authorList>
            <consortium name="RefSeq"/>
        </authorList>
    </citation>
    <scope>IDENTIFICATION</scope>
    <source>
        <tissue evidence="3">Entire body</tissue>
    </source>
</reference>
<proteinExistence type="predicted"/>
<feature type="compositionally biased region" description="Polar residues" evidence="1">
    <location>
        <begin position="300"/>
        <end position="314"/>
    </location>
</feature>
<evidence type="ECO:0000313" key="3">
    <source>
        <dbReference type="RefSeq" id="XP_018334936.1"/>
    </source>
</evidence>
<dbReference type="Proteomes" id="UP000192223">
    <property type="component" value="Unplaced"/>
</dbReference>
<name>A0A1W4XFM9_AGRPL</name>
<organism evidence="2 3">
    <name type="scientific">Agrilus planipennis</name>
    <name type="common">Emerald ash borer</name>
    <name type="synonym">Agrilus marcopoli</name>
    <dbReference type="NCBI Taxonomy" id="224129"/>
    <lineage>
        <taxon>Eukaryota</taxon>
        <taxon>Metazoa</taxon>
        <taxon>Ecdysozoa</taxon>
        <taxon>Arthropoda</taxon>
        <taxon>Hexapoda</taxon>
        <taxon>Insecta</taxon>
        <taxon>Pterygota</taxon>
        <taxon>Neoptera</taxon>
        <taxon>Endopterygota</taxon>
        <taxon>Coleoptera</taxon>
        <taxon>Polyphaga</taxon>
        <taxon>Elateriformia</taxon>
        <taxon>Buprestoidea</taxon>
        <taxon>Buprestidae</taxon>
        <taxon>Agrilinae</taxon>
        <taxon>Agrilus</taxon>
    </lineage>
</organism>
<feature type="region of interest" description="Disordered" evidence="1">
    <location>
        <begin position="299"/>
        <end position="322"/>
    </location>
</feature>
<dbReference type="RefSeq" id="XP_018334936.1">
    <property type="nucleotide sequence ID" value="XM_018479434.1"/>
</dbReference>
<feature type="compositionally biased region" description="Acidic residues" evidence="1">
    <location>
        <begin position="142"/>
        <end position="152"/>
    </location>
</feature>
<dbReference type="InParanoid" id="A0A1W4XFM9"/>
<feature type="compositionally biased region" description="Polar residues" evidence="1">
    <location>
        <begin position="473"/>
        <end position="483"/>
    </location>
</feature>
<dbReference type="AlphaFoldDB" id="A0A1W4XFM9"/>
<feature type="region of interest" description="Disordered" evidence="1">
    <location>
        <begin position="473"/>
        <end position="500"/>
    </location>
</feature>
<dbReference type="GeneID" id="108743839"/>
<feature type="region of interest" description="Disordered" evidence="1">
    <location>
        <begin position="254"/>
        <end position="274"/>
    </location>
</feature>
<protein>
    <submittedName>
        <fullName evidence="3">Nascent polypeptide-associated complex subunit alpha, muscle-specific form-like isoform X1</fullName>
    </submittedName>
</protein>
<feature type="compositionally biased region" description="Low complexity" evidence="1">
    <location>
        <begin position="485"/>
        <end position="500"/>
    </location>
</feature>
<feature type="region of interest" description="Disordered" evidence="1">
    <location>
        <begin position="389"/>
        <end position="425"/>
    </location>
</feature>
<feature type="compositionally biased region" description="Polar residues" evidence="1">
    <location>
        <begin position="389"/>
        <end position="398"/>
    </location>
</feature>
<feature type="region of interest" description="Disordered" evidence="1">
    <location>
        <begin position="107"/>
        <end position="161"/>
    </location>
</feature>
<accession>A0A1W4XFM9</accession>
<sequence>MDNRSHVVNEGWTCEPNNEEQAPSFGNYVQWRTRRPSDNYQEGPPGYETDEVQHLKTTKTVTHSPRRKPTRTVTIRETKIETIPGKLIRKFLPEVLQPPIFPVFGQSSGMSCPGGPGSPRTPASPGPRQYPTTPYPGHFSYDEESEESEDDGCAMGSSPNTSSTYVRYDDLSYGNLNLSPPPQRQVAAVPPRCVGGPPPQPATVTMGCPRGAPLPAFQGPLRQRPVGVCRPMQRGTGRQVGVARPMVRQAPPVAAVGPMQRGGPIPGQGVVADRPRVPIRPFGQVDHNRIAVVNPRVATPPQQRRNPNQTYTISSDEEENTQNWSYTLPSSPRTLIPAQGAVADRTPVPIRPFGSCQVDPSRIAVVNPRMATSSPGRGQLNQTYTISSGGEESMQDWSHSFGSSTLSSVPSSPRSPPPNLVPAQGAVADRSPVPIRPFGSCQVDPNRQAVVNPRMATSSPGRGPLNQTYTISSGGEESMQDWSHSFGSSNLSSIPSSPGSPRADPCCGIRPCMCNMNGPPQSNLNATYTANPNATYNVDPNATYNVNRNATYNVNPNATYAVSGYESTFLEPMDITANETGYDEFDPLFHSSFQDLSQTGTCG</sequence>
<keyword evidence="2" id="KW-1185">Reference proteome</keyword>
<feature type="compositionally biased region" description="Low complexity" evidence="1">
    <location>
        <begin position="400"/>
        <end position="412"/>
    </location>
</feature>